<evidence type="ECO:0000313" key="3">
    <source>
        <dbReference type="Proteomes" id="UP000641646"/>
    </source>
</evidence>
<gene>
    <name evidence="2" type="ORF">H6G03_33350</name>
</gene>
<reference evidence="2" key="1">
    <citation type="journal article" date="2015" name="ISME J.">
        <title>Draft Genome Sequence of Streptomyces incarnatus NRRL8089, which Produces the Nucleoside Antibiotic Sinefungin.</title>
        <authorList>
            <person name="Oshima K."/>
            <person name="Hattori M."/>
            <person name="Shimizu H."/>
            <person name="Fukuda K."/>
            <person name="Nemoto M."/>
            <person name="Inagaki K."/>
            <person name="Tamura T."/>
        </authorList>
    </citation>
    <scope>NUCLEOTIDE SEQUENCE</scope>
    <source>
        <strain evidence="2">FACHB-1375</strain>
    </source>
</reference>
<dbReference type="RefSeq" id="WP_190474661.1">
    <property type="nucleotide sequence ID" value="NZ_JACJPW010000149.1"/>
</dbReference>
<accession>A0A926VLI3</accession>
<proteinExistence type="predicted"/>
<keyword evidence="3" id="KW-1185">Reference proteome</keyword>
<evidence type="ECO:0000256" key="1">
    <source>
        <dbReference type="SAM" id="Coils"/>
    </source>
</evidence>
<protein>
    <submittedName>
        <fullName evidence="2">Uncharacterized protein</fullName>
    </submittedName>
</protein>
<dbReference type="AlphaFoldDB" id="A0A926VLI3"/>
<keyword evidence="1" id="KW-0175">Coiled coil</keyword>
<evidence type="ECO:0000313" key="2">
    <source>
        <dbReference type="EMBL" id="MBD2185893.1"/>
    </source>
</evidence>
<dbReference type="Proteomes" id="UP000641646">
    <property type="component" value="Unassembled WGS sequence"/>
</dbReference>
<comment type="caution">
    <text evidence="2">The sequence shown here is derived from an EMBL/GenBank/DDBJ whole genome shotgun (WGS) entry which is preliminary data.</text>
</comment>
<name>A0A926VLI3_9CYAN</name>
<reference evidence="2" key="2">
    <citation type="submission" date="2020-08" db="EMBL/GenBank/DDBJ databases">
        <authorList>
            <person name="Chen M."/>
            <person name="Teng W."/>
            <person name="Zhao L."/>
            <person name="Hu C."/>
            <person name="Zhou Y."/>
            <person name="Han B."/>
            <person name="Song L."/>
            <person name="Shu W."/>
        </authorList>
    </citation>
    <scope>NUCLEOTIDE SEQUENCE</scope>
    <source>
        <strain evidence="2">FACHB-1375</strain>
    </source>
</reference>
<organism evidence="2 3">
    <name type="scientific">Aerosakkonema funiforme FACHB-1375</name>
    <dbReference type="NCBI Taxonomy" id="2949571"/>
    <lineage>
        <taxon>Bacteria</taxon>
        <taxon>Bacillati</taxon>
        <taxon>Cyanobacteriota</taxon>
        <taxon>Cyanophyceae</taxon>
        <taxon>Oscillatoriophycideae</taxon>
        <taxon>Aerosakkonematales</taxon>
        <taxon>Aerosakkonemataceae</taxon>
        <taxon>Aerosakkonema</taxon>
    </lineage>
</organism>
<feature type="coiled-coil region" evidence="1">
    <location>
        <begin position="13"/>
        <end position="43"/>
    </location>
</feature>
<sequence>MADESTIKLILALNDSNLDEEDLEEETQKLLNQMRQLDEVEEVNRVIDRNPPEGNKSFGGFLMGMLKAEVNPDKIKPVLGFLSNRLMAKSIELEVEFNGKKLKVKASNQQELEAVIQAAQRFVDGN</sequence>
<dbReference type="EMBL" id="JACJPW010000149">
    <property type="protein sequence ID" value="MBD2185893.1"/>
    <property type="molecule type" value="Genomic_DNA"/>
</dbReference>